<dbReference type="InterPro" id="IPR038377">
    <property type="entry name" value="Na/Glc_symporter_sf"/>
</dbReference>
<feature type="transmembrane region" description="Helical" evidence="13">
    <location>
        <begin position="276"/>
        <end position="297"/>
    </location>
</feature>
<dbReference type="EMBL" id="LSRL02000072">
    <property type="protein sequence ID" value="TDG45722.1"/>
    <property type="molecule type" value="Genomic_DNA"/>
</dbReference>
<evidence type="ECO:0000256" key="6">
    <source>
        <dbReference type="ARBA" id="ARBA00022989"/>
    </source>
</evidence>
<evidence type="ECO:0000313" key="14">
    <source>
        <dbReference type="EMBL" id="TDG45722.1"/>
    </source>
</evidence>
<evidence type="ECO:0000256" key="2">
    <source>
        <dbReference type="ARBA" id="ARBA00006434"/>
    </source>
</evidence>
<feature type="transmembrane region" description="Helical" evidence="13">
    <location>
        <begin position="113"/>
        <end position="140"/>
    </location>
</feature>
<sequence length="426" mass="45928">MNAFPLLTFLIIQGGIKGVVWTDVIQGAVMIGAMGFVIVKGTADLGGLAVVLERNRQFERLVGPDMTLDPTARMGVWALFIGGAFFKLQANCINQTAVQRFMTLPNVRAVKQALVLSLIGFMLVMAMCIYLGVLAFAAYYHCDPITTGLARAKDQVIPLYVMQSAGMVPGIVGLFVAGVFSAALSSLSTALNSLSAVVLKDFVEPHRSRPLTERQTAFVLRGVVVVFGLISMASVPIVQKLGMVMQLSSTVAAITCGPLLGAFSVGMLLPFVRTESLLTGISMATSFTAYVVVRAQIAMATGQMTFPTKPVSVEECDYSSELRSNWNATTSASPAEAKSRSLHELSFLWYTMIGSVGTLLCSLLATLYFGKQDVRLVDKELVTPILQSYWYGAYESVAGDDAEAKQLELHESSTQPKLDPSPNRFD</sequence>
<keyword evidence="15" id="KW-1185">Reference proteome</keyword>
<dbReference type="InterPro" id="IPR001734">
    <property type="entry name" value="Na/solute_symporter"/>
</dbReference>
<reference evidence="14 15" key="1">
    <citation type="journal article" date="2019" name="J. Hered.">
        <title>An Improved Genome Assembly for Drosophila navojoa, the Basal Species in the mojavensis Cluster.</title>
        <authorList>
            <person name="Vanderlinde T."/>
            <person name="Dupim E.G."/>
            <person name="Nazario-Yepiz N.O."/>
            <person name="Carvalho A.B."/>
        </authorList>
    </citation>
    <scope>NUCLEOTIDE SEQUENCE [LARGE SCALE GENOMIC DNA]</scope>
    <source>
        <strain evidence="14">Navoj_Jal97</strain>
        <tissue evidence="14">Whole organism</tissue>
    </source>
</reference>
<feature type="transmembrane region" description="Helical" evidence="13">
    <location>
        <begin position="28"/>
        <end position="52"/>
    </location>
</feature>
<dbReference type="GO" id="GO:0005886">
    <property type="term" value="C:plasma membrane"/>
    <property type="evidence" value="ECO:0007669"/>
    <property type="project" value="UniProtKB-SubCell"/>
</dbReference>
<dbReference type="PANTHER" id="PTHR42985:SF5">
    <property type="entry name" value="FI02094P-RELATED"/>
    <property type="match status" value="1"/>
</dbReference>
<dbReference type="InterPro" id="IPR051163">
    <property type="entry name" value="Sodium:Solute_Symporter_SSF"/>
</dbReference>
<organism evidence="14 15">
    <name type="scientific">Drosophila navojoa</name>
    <name type="common">Fruit fly</name>
    <dbReference type="NCBI Taxonomy" id="7232"/>
    <lineage>
        <taxon>Eukaryota</taxon>
        <taxon>Metazoa</taxon>
        <taxon>Ecdysozoa</taxon>
        <taxon>Arthropoda</taxon>
        <taxon>Hexapoda</taxon>
        <taxon>Insecta</taxon>
        <taxon>Pterygota</taxon>
        <taxon>Neoptera</taxon>
        <taxon>Endopterygota</taxon>
        <taxon>Diptera</taxon>
        <taxon>Brachycera</taxon>
        <taxon>Muscomorpha</taxon>
        <taxon>Ephydroidea</taxon>
        <taxon>Drosophilidae</taxon>
        <taxon>Drosophila</taxon>
    </lineage>
</organism>
<keyword evidence="9 13" id="KW-0472">Membrane</keyword>
<dbReference type="AlphaFoldDB" id="A0A484BBN9"/>
<evidence type="ECO:0000256" key="9">
    <source>
        <dbReference type="ARBA" id="ARBA00023136"/>
    </source>
</evidence>
<evidence type="ECO:0000256" key="11">
    <source>
        <dbReference type="RuleBase" id="RU362091"/>
    </source>
</evidence>
<evidence type="ECO:0000256" key="10">
    <source>
        <dbReference type="ARBA" id="ARBA00023201"/>
    </source>
</evidence>
<keyword evidence="7" id="KW-0915">Sodium</keyword>
<keyword evidence="8" id="KW-0406">Ion transport</keyword>
<evidence type="ECO:0000256" key="1">
    <source>
        <dbReference type="ARBA" id="ARBA00004651"/>
    </source>
</evidence>
<feature type="transmembrane region" description="Helical" evidence="13">
    <location>
        <begin position="218"/>
        <end position="238"/>
    </location>
</feature>
<evidence type="ECO:0000256" key="5">
    <source>
        <dbReference type="ARBA" id="ARBA00022692"/>
    </source>
</evidence>
<dbReference type="Pfam" id="PF00474">
    <property type="entry name" value="SSF"/>
    <property type="match status" value="1"/>
</dbReference>
<keyword evidence="5 13" id="KW-0812">Transmembrane</keyword>
<keyword evidence="10" id="KW-0739">Sodium transport</keyword>
<evidence type="ECO:0000256" key="13">
    <source>
        <dbReference type="SAM" id="Phobius"/>
    </source>
</evidence>
<comment type="subcellular location">
    <subcellularLocation>
        <location evidence="1">Cell membrane</location>
        <topology evidence="1">Multi-pass membrane protein</topology>
    </subcellularLocation>
</comment>
<keyword evidence="3" id="KW-0813">Transport</keyword>
<accession>A0A484BBN9</accession>
<keyword evidence="4" id="KW-1003">Cell membrane</keyword>
<dbReference type="GO" id="GO:0006814">
    <property type="term" value="P:sodium ion transport"/>
    <property type="evidence" value="ECO:0007669"/>
    <property type="project" value="UniProtKB-KW"/>
</dbReference>
<protein>
    <recommendedName>
        <fullName evidence="16">Sodium/solute symporter</fullName>
    </recommendedName>
</protein>
<dbReference type="OMA" id="MLVMLMC"/>
<name>A0A484BBN9_DRONA</name>
<dbReference type="OrthoDB" id="6132759at2759"/>
<evidence type="ECO:0000313" key="15">
    <source>
        <dbReference type="Proteomes" id="UP000295192"/>
    </source>
</evidence>
<dbReference type="PROSITE" id="PS50283">
    <property type="entry name" value="NA_SOLUT_SYMP_3"/>
    <property type="match status" value="1"/>
</dbReference>
<feature type="region of interest" description="Disordered" evidence="12">
    <location>
        <begin position="405"/>
        <end position="426"/>
    </location>
</feature>
<dbReference type="Proteomes" id="UP000295192">
    <property type="component" value="Unassembled WGS sequence"/>
</dbReference>
<dbReference type="GO" id="GO:0015293">
    <property type="term" value="F:symporter activity"/>
    <property type="evidence" value="ECO:0007669"/>
    <property type="project" value="TreeGrafter"/>
</dbReference>
<keyword evidence="6 13" id="KW-1133">Transmembrane helix</keyword>
<evidence type="ECO:0000256" key="4">
    <source>
        <dbReference type="ARBA" id="ARBA00022475"/>
    </source>
</evidence>
<evidence type="ECO:0000256" key="3">
    <source>
        <dbReference type="ARBA" id="ARBA00022448"/>
    </source>
</evidence>
<feature type="transmembrane region" description="Helical" evidence="13">
    <location>
        <begin position="347"/>
        <end position="369"/>
    </location>
</feature>
<gene>
    <name evidence="14" type="ORF">AWZ03_007860</name>
</gene>
<evidence type="ECO:0000256" key="8">
    <source>
        <dbReference type="ARBA" id="ARBA00023065"/>
    </source>
</evidence>
<evidence type="ECO:0000256" key="7">
    <source>
        <dbReference type="ARBA" id="ARBA00023053"/>
    </source>
</evidence>
<comment type="caution">
    <text evidence="14">The sequence shown here is derived from an EMBL/GenBank/DDBJ whole genome shotgun (WGS) entry which is preliminary data.</text>
</comment>
<proteinExistence type="inferred from homology"/>
<evidence type="ECO:0000256" key="12">
    <source>
        <dbReference type="SAM" id="MobiDB-lite"/>
    </source>
</evidence>
<dbReference type="Gene3D" id="1.20.1730.10">
    <property type="entry name" value="Sodium/glucose cotransporter"/>
    <property type="match status" value="1"/>
</dbReference>
<dbReference type="STRING" id="7232.A0A484BBN9"/>
<dbReference type="KEGG" id="dnv:108659510"/>
<feature type="transmembrane region" description="Helical" evidence="13">
    <location>
        <begin position="250"/>
        <end position="269"/>
    </location>
</feature>
<dbReference type="PANTHER" id="PTHR42985">
    <property type="entry name" value="SODIUM-COUPLED MONOCARBOXYLATE TRANSPORTER"/>
    <property type="match status" value="1"/>
</dbReference>
<feature type="transmembrane region" description="Helical" evidence="13">
    <location>
        <begin position="160"/>
        <end position="184"/>
    </location>
</feature>
<evidence type="ECO:0008006" key="16">
    <source>
        <dbReference type="Google" id="ProtNLM"/>
    </source>
</evidence>
<comment type="similarity">
    <text evidence="2 11">Belongs to the sodium:solute symporter (SSF) (TC 2.A.21) family.</text>
</comment>